<reference evidence="2 3" key="1">
    <citation type="journal article" date="2014" name="Am. J. Bot.">
        <title>Genome assembly and annotation for red clover (Trifolium pratense; Fabaceae).</title>
        <authorList>
            <person name="Istvanek J."/>
            <person name="Jaros M."/>
            <person name="Krenek A."/>
            <person name="Repkova J."/>
        </authorList>
    </citation>
    <scope>NUCLEOTIDE SEQUENCE [LARGE SCALE GENOMIC DNA]</scope>
    <source>
        <strain evidence="3">cv. Tatra</strain>
        <tissue evidence="2">Young leaves</tissue>
    </source>
</reference>
<proteinExistence type="predicted"/>
<feature type="domain" description="Reverse transcriptase" evidence="1">
    <location>
        <begin position="1"/>
        <end position="134"/>
    </location>
</feature>
<evidence type="ECO:0000313" key="2">
    <source>
        <dbReference type="EMBL" id="PNY02898.1"/>
    </source>
</evidence>
<dbReference type="PANTHER" id="PTHR33116:SF78">
    <property type="entry name" value="OS12G0587133 PROTEIN"/>
    <property type="match status" value="1"/>
</dbReference>
<name>A0A2K3NIM7_TRIPR</name>
<reference evidence="2 3" key="2">
    <citation type="journal article" date="2017" name="Front. Plant Sci.">
        <title>Gene Classification and Mining of Molecular Markers Useful in Red Clover (Trifolium pratense) Breeding.</title>
        <authorList>
            <person name="Istvanek J."/>
            <person name="Dluhosova J."/>
            <person name="Dluhos P."/>
            <person name="Patkova L."/>
            <person name="Nedelnik J."/>
            <person name="Repkova J."/>
        </authorList>
    </citation>
    <scope>NUCLEOTIDE SEQUENCE [LARGE SCALE GENOMIC DNA]</scope>
    <source>
        <strain evidence="3">cv. Tatra</strain>
        <tissue evidence="2">Young leaves</tissue>
    </source>
</reference>
<sequence>MSELFQRVGTATTSVLVNGSPTDEFPFEKGLRQGDPLSPFLFLLATEGLHVLMEVMVERNLFTGYSVGDLAPVSVSHIQFADDKLLIGTKSWVNAHALLVVLVLFETMSGLKVNFNKNMLVGVNILATWLGEAASALCCRVGKISFIYLGLHIGGDPRRLSFWEPVLSRLKNRLFGWKSHFLSFGGRLVLLKLPTKANLVSRGILSQEAHHCVSERGVIESAQDVFLSCSTFGSLWSLVSSWIGSSLVTAQTILDHFVQFTSLAGGSRA</sequence>
<dbReference type="Pfam" id="PF00078">
    <property type="entry name" value="RVT_1"/>
    <property type="match status" value="1"/>
</dbReference>
<dbReference type="AlphaFoldDB" id="A0A2K3NIM7"/>
<dbReference type="STRING" id="57577.A0A2K3NIM7"/>
<gene>
    <name evidence="2" type="ORF">L195_g026219</name>
</gene>
<evidence type="ECO:0000313" key="3">
    <source>
        <dbReference type="Proteomes" id="UP000236291"/>
    </source>
</evidence>
<evidence type="ECO:0000259" key="1">
    <source>
        <dbReference type="PROSITE" id="PS50878"/>
    </source>
</evidence>
<organism evidence="2 3">
    <name type="scientific">Trifolium pratense</name>
    <name type="common">Red clover</name>
    <dbReference type="NCBI Taxonomy" id="57577"/>
    <lineage>
        <taxon>Eukaryota</taxon>
        <taxon>Viridiplantae</taxon>
        <taxon>Streptophyta</taxon>
        <taxon>Embryophyta</taxon>
        <taxon>Tracheophyta</taxon>
        <taxon>Spermatophyta</taxon>
        <taxon>Magnoliopsida</taxon>
        <taxon>eudicotyledons</taxon>
        <taxon>Gunneridae</taxon>
        <taxon>Pentapetalae</taxon>
        <taxon>rosids</taxon>
        <taxon>fabids</taxon>
        <taxon>Fabales</taxon>
        <taxon>Fabaceae</taxon>
        <taxon>Papilionoideae</taxon>
        <taxon>50 kb inversion clade</taxon>
        <taxon>NPAAA clade</taxon>
        <taxon>Hologalegina</taxon>
        <taxon>IRL clade</taxon>
        <taxon>Trifolieae</taxon>
        <taxon>Trifolium</taxon>
    </lineage>
</organism>
<dbReference type="PANTHER" id="PTHR33116">
    <property type="entry name" value="REVERSE TRANSCRIPTASE ZINC-BINDING DOMAIN-CONTAINING PROTEIN-RELATED-RELATED"/>
    <property type="match status" value="1"/>
</dbReference>
<accession>A0A2K3NIM7</accession>
<dbReference type="EMBL" id="ASHM01021953">
    <property type="protein sequence ID" value="PNY02898.1"/>
    <property type="molecule type" value="Genomic_DNA"/>
</dbReference>
<dbReference type="InterPro" id="IPR000477">
    <property type="entry name" value="RT_dom"/>
</dbReference>
<dbReference type="PROSITE" id="PS50878">
    <property type="entry name" value="RT_POL"/>
    <property type="match status" value="1"/>
</dbReference>
<dbReference type="Proteomes" id="UP000236291">
    <property type="component" value="Unassembled WGS sequence"/>
</dbReference>
<protein>
    <submittedName>
        <fullName evidence="2">Ribonuclease H</fullName>
    </submittedName>
</protein>
<comment type="caution">
    <text evidence="2">The sequence shown here is derived from an EMBL/GenBank/DDBJ whole genome shotgun (WGS) entry which is preliminary data.</text>
</comment>